<reference evidence="2 3" key="1">
    <citation type="journal article" date="2021" name="Commun. Biol.">
        <title>The genome of Shorea leprosula (Dipterocarpaceae) highlights the ecological relevance of drought in aseasonal tropical rainforests.</title>
        <authorList>
            <person name="Ng K.K.S."/>
            <person name="Kobayashi M.J."/>
            <person name="Fawcett J.A."/>
            <person name="Hatakeyama M."/>
            <person name="Paape T."/>
            <person name="Ng C.H."/>
            <person name="Ang C.C."/>
            <person name="Tnah L.H."/>
            <person name="Lee C.T."/>
            <person name="Nishiyama T."/>
            <person name="Sese J."/>
            <person name="O'Brien M.J."/>
            <person name="Copetti D."/>
            <person name="Mohd Noor M.I."/>
            <person name="Ong R.C."/>
            <person name="Putra M."/>
            <person name="Sireger I.Z."/>
            <person name="Indrioko S."/>
            <person name="Kosugi Y."/>
            <person name="Izuno A."/>
            <person name="Isagi Y."/>
            <person name="Lee S.L."/>
            <person name="Shimizu K.K."/>
        </authorList>
    </citation>
    <scope>NUCLEOTIDE SEQUENCE [LARGE SCALE GENOMIC DNA]</scope>
    <source>
        <strain evidence="2">214</strain>
    </source>
</reference>
<protein>
    <submittedName>
        <fullName evidence="2">Uncharacterized protein</fullName>
    </submittedName>
</protein>
<dbReference type="Proteomes" id="UP001054252">
    <property type="component" value="Unassembled WGS sequence"/>
</dbReference>
<name>A0AAV5LB93_9ROSI</name>
<evidence type="ECO:0000313" key="2">
    <source>
        <dbReference type="EMBL" id="GKV34516.1"/>
    </source>
</evidence>
<feature type="region of interest" description="Disordered" evidence="1">
    <location>
        <begin position="1"/>
        <end position="27"/>
    </location>
</feature>
<evidence type="ECO:0000313" key="3">
    <source>
        <dbReference type="Proteomes" id="UP001054252"/>
    </source>
</evidence>
<accession>A0AAV5LB93</accession>
<sequence length="42" mass="4869">MRQNLTPERHVQHVHRWPPSSVHMSSPPQTFFDNLACQLGTT</sequence>
<gene>
    <name evidence="2" type="ORF">SLEP1_g42886</name>
</gene>
<dbReference type="EMBL" id="BPVZ01000106">
    <property type="protein sequence ID" value="GKV34516.1"/>
    <property type="molecule type" value="Genomic_DNA"/>
</dbReference>
<proteinExistence type="predicted"/>
<organism evidence="2 3">
    <name type="scientific">Rubroshorea leprosula</name>
    <dbReference type="NCBI Taxonomy" id="152421"/>
    <lineage>
        <taxon>Eukaryota</taxon>
        <taxon>Viridiplantae</taxon>
        <taxon>Streptophyta</taxon>
        <taxon>Embryophyta</taxon>
        <taxon>Tracheophyta</taxon>
        <taxon>Spermatophyta</taxon>
        <taxon>Magnoliopsida</taxon>
        <taxon>eudicotyledons</taxon>
        <taxon>Gunneridae</taxon>
        <taxon>Pentapetalae</taxon>
        <taxon>rosids</taxon>
        <taxon>malvids</taxon>
        <taxon>Malvales</taxon>
        <taxon>Dipterocarpaceae</taxon>
        <taxon>Rubroshorea</taxon>
    </lineage>
</organism>
<dbReference type="AlphaFoldDB" id="A0AAV5LB93"/>
<keyword evidence="3" id="KW-1185">Reference proteome</keyword>
<comment type="caution">
    <text evidence="2">The sequence shown here is derived from an EMBL/GenBank/DDBJ whole genome shotgun (WGS) entry which is preliminary data.</text>
</comment>
<evidence type="ECO:0000256" key="1">
    <source>
        <dbReference type="SAM" id="MobiDB-lite"/>
    </source>
</evidence>